<reference evidence="3 4" key="2">
    <citation type="submission" date="2019-09" db="EMBL/GenBank/DDBJ databases">
        <authorList>
            <person name="Chandra G."/>
            <person name="Truman W A."/>
        </authorList>
    </citation>
    <scope>NUCLEOTIDE SEQUENCE [LARGE SCALE GENOMIC DNA]</scope>
    <source>
        <strain evidence="3">PS624</strain>
    </source>
</reference>
<feature type="transmembrane region" description="Helical" evidence="1">
    <location>
        <begin position="6"/>
        <end position="27"/>
    </location>
</feature>
<sequence>MWTYDLILQALGWIILISGFPLIFIYVRKITRHFSYLLFPRDMLIQYISEDDEVESYLLKQSIIRKKRLIRLTQKQAESLGGSL</sequence>
<dbReference type="AlphaFoldDB" id="A0A5E6U9M1"/>
<keyword evidence="1" id="KW-1133">Transmembrane helix</keyword>
<evidence type="ECO:0000313" key="3">
    <source>
        <dbReference type="EMBL" id="VVN00004.1"/>
    </source>
</evidence>
<dbReference type="Proteomes" id="UP000326241">
    <property type="component" value="Unassembled WGS sequence"/>
</dbReference>
<accession>A0A5E6U9M1</accession>
<organism evidence="3 4">
    <name type="scientific">Pseudomonas fluorescens</name>
    <dbReference type="NCBI Taxonomy" id="294"/>
    <lineage>
        <taxon>Bacteria</taxon>
        <taxon>Pseudomonadati</taxon>
        <taxon>Pseudomonadota</taxon>
        <taxon>Gammaproteobacteria</taxon>
        <taxon>Pseudomonadales</taxon>
        <taxon>Pseudomonadaceae</taxon>
        <taxon>Pseudomonas</taxon>
    </lineage>
</organism>
<proteinExistence type="predicted"/>
<gene>
    <name evidence="2" type="ORF">C6Y56_12995</name>
    <name evidence="3" type="ORF">PS624_03279</name>
</gene>
<dbReference type="EMBL" id="CP027561">
    <property type="protein sequence ID" value="QJP95464.1"/>
    <property type="molecule type" value="Genomic_DNA"/>
</dbReference>
<reference evidence="2 5" key="1">
    <citation type="submission" date="2018-03" db="EMBL/GenBank/DDBJ databases">
        <title>Complete genome sequence of Pseudomonas fluorescens sp. G7.</title>
        <authorList>
            <person name="Gao C.-H."/>
            <person name="Li Z."/>
            <person name="Cai P."/>
        </authorList>
    </citation>
    <scope>NUCLEOTIDE SEQUENCE [LARGE SCALE GENOMIC DNA]</scope>
    <source>
        <strain evidence="2 5">G7</strain>
    </source>
</reference>
<keyword evidence="1" id="KW-0812">Transmembrane</keyword>
<protein>
    <submittedName>
        <fullName evidence="3">Uncharacterized protein</fullName>
    </submittedName>
</protein>
<evidence type="ECO:0000313" key="5">
    <source>
        <dbReference type="Proteomes" id="UP000501669"/>
    </source>
</evidence>
<name>A0A5E6U9M1_PSEFL</name>
<evidence type="ECO:0000313" key="2">
    <source>
        <dbReference type="EMBL" id="QJP95464.1"/>
    </source>
</evidence>
<evidence type="ECO:0000256" key="1">
    <source>
        <dbReference type="SAM" id="Phobius"/>
    </source>
</evidence>
<dbReference type="Proteomes" id="UP000501669">
    <property type="component" value="Chromosome"/>
</dbReference>
<keyword evidence="1" id="KW-0472">Membrane</keyword>
<dbReference type="EMBL" id="CABVGZ010000034">
    <property type="protein sequence ID" value="VVN00004.1"/>
    <property type="molecule type" value="Genomic_DNA"/>
</dbReference>
<evidence type="ECO:0000313" key="4">
    <source>
        <dbReference type="Proteomes" id="UP000326241"/>
    </source>
</evidence>